<protein>
    <submittedName>
        <fullName evidence="2">Uncharacterized protein</fullName>
    </submittedName>
</protein>
<sequence length="74" mass="7553">MQSSLSKSRSFSHPPQGSDAAGGAGEYDSTTEFVMAGWAKIRAAQHAVERQKGGRAIDFGGVSGGRETLAGPSG</sequence>
<organism evidence="2 3">
    <name type="scientific">Rhizophlyctis rosea</name>
    <dbReference type="NCBI Taxonomy" id="64517"/>
    <lineage>
        <taxon>Eukaryota</taxon>
        <taxon>Fungi</taxon>
        <taxon>Fungi incertae sedis</taxon>
        <taxon>Chytridiomycota</taxon>
        <taxon>Chytridiomycota incertae sedis</taxon>
        <taxon>Chytridiomycetes</taxon>
        <taxon>Rhizophlyctidales</taxon>
        <taxon>Rhizophlyctidaceae</taxon>
        <taxon>Rhizophlyctis</taxon>
    </lineage>
</organism>
<evidence type="ECO:0000313" key="2">
    <source>
        <dbReference type="EMBL" id="KAJ3027318.1"/>
    </source>
</evidence>
<feature type="compositionally biased region" description="Polar residues" evidence="1">
    <location>
        <begin position="1"/>
        <end position="15"/>
    </location>
</feature>
<dbReference type="Proteomes" id="UP001212841">
    <property type="component" value="Unassembled WGS sequence"/>
</dbReference>
<accession>A0AAD5S1I4</accession>
<feature type="non-terminal residue" evidence="2">
    <location>
        <position position="74"/>
    </location>
</feature>
<feature type="region of interest" description="Disordered" evidence="1">
    <location>
        <begin position="1"/>
        <end position="26"/>
    </location>
</feature>
<name>A0AAD5S1I4_9FUNG</name>
<dbReference type="EMBL" id="JADGJD010002900">
    <property type="protein sequence ID" value="KAJ3027318.1"/>
    <property type="molecule type" value="Genomic_DNA"/>
</dbReference>
<dbReference type="AlphaFoldDB" id="A0AAD5S1I4"/>
<feature type="region of interest" description="Disordered" evidence="1">
    <location>
        <begin position="51"/>
        <end position="74"/>
    </location>
</feature>
<proteinExistence type="predicted"/>
<comment type="caution">
    <text evidence="2">The sequence shown here is derived from an EMBL/GenBank/DDBJ whole genome shotgun (WGS) entry which is preliminary data.</text>
</comment>
<evidence type="ECO:0000313" key="3">
    <source>
        <dbReference type="Proteomes" id="UP001212841"/>
    </source>
</evidence>
<reference evidence="2" key="1">
    <citation type="submission" date="2020-05" db="EMBL/GenBank/DDBJ databases">
        <title>Phylogenomic resolution of chytrid fungi.</title>
        <authorList>
            <person name="Stajich J.E."/>
            <person name="Amses K."/>
            <person name="Simmons R."/>
            <person name="Seto K."/>
            <person name="Myers J."/>
            <person name="Bonds A."/>
            <person name="Quandt C.A."/>
            <person name="Barry K."/>
            <person name="Liu P."/>
            <person name="Grigoriev I."/>
            <person name="Longcore J.E."/>
            <person name="James T.Y."/>
        </authorList>
    </citation>
    <scope>NUCLEOTIDE SEQUENCE</scope>
    <source>
        <strain evidence="2">JEL0318</strain>
    </source>
</reference>
<gene>
    <name evidence="2" type="ORF">HK097_006194</name>
</gene>
<evidence type="ECO:0000256" key="1">
    <source>
        <dbReference type="SAM" id="MobiDB-lite"/>
    </source>
</evidence>
<keyword evidence="3" id="KW-1185">Reference proteome</keyword>